<organism evidence="7">
    <name type="scientific">Alexandrium monilatum</name>
    <dbReference type="NCBI Taxonomy" id="311494"/>
    <lineage>
        <taxon>Eukaryota</taxon>
        <taxon>Sar</taxon>
        <taxon>Alveolata</taxon>
        <taxon>Dinophyceae</taxon>
        <taxon>Gonyaulacales</taxon>
        <taxon>Pyrocystaceae</taxon>
        <taxon>Alexandrium</taxon>
    </lineage>
</organism>
<keyword evidence="5 6" id="KW-0472">Membrane</keyword>
<protein>
    <recommendedName>
        <fullName evidence="8">Nuclear control of ATPase protein 2</fullName>
    </recommendedName>
</protein>
<dbReference type="Pfam" id="PF08637">
    <property type="entry name" value="NCA2"/>
    <property type="match status" value="1"/>
</dbReference>
<keyword evidence="3 6" id="KW-1133">Transmembrane helix</keyword>
<name>A0A7S4SVP0_9DINO</name>
<evidence type="ECO:0000256" key="6">
    <source>
        <dbReference type="SAM" id="Phobius"/>
    </source>
</evidence>
<reference evidence="7" key="1">
    <citation type="submission" date="2021-01" db="EMBL/GenBank/DDBJ databases">
        <authorList>
            <person name="Corre E."/>
            <person name="Pelletier E."/>
            <person name="Niang G."/>
            <person name="Scheremetjew M."/>
            <person name="Finn R."/>
            <person name="Kale V."/>
            <person name="Holt S."/>
            <person name="Cochrane G."/>
            <person name="Meng A."/>
            <person name="Brown T."/>
            <person name="Cohen L."/>
        </authorList>
    </citation>
    <scope>NUCLEOTIDE SEQUENCE</scope>
    <source>
        <strain evidence="7">CCMP3105</strain>
    </source>
</reference>
<keyword evidence="2 6" id="KW-0812">Transmembrane</keyword>
<evidence type="ECO:0000256" key="3">
    <source>
        <dbReference type="ARBA" id="ARBA00022989"/>
    </source>
</evidence>
<dbReference type="GO" id="GO:0005741">
    <property type="term" value="C:mitochondrial outer membrane"/>
    <property type="evidence" value="ECO:0007669"/>
    <property type="project" value="TreeGrafter"/>
</dbReference>
<evidence type="ECO:0000256" key="5">
    <source>
        <dbReference type="ARBA" id="ARBA00023136"/>
    </source>
</evidence>
<evidence type="ECO:0000313" key="7">
    <source>
        <dbReference type="EMBL" id="CAE4654843.1"/>
    </source>
</evidence>
<comment type="subcellular location">
    <subcellularLocation>
        <location evidence="1">Mitochondrion membrane</location>
        <topology evidence="1">Multi-pass membrane protein</topology>
    </subcellularLocation>
</comment>
<sequence>MFQSAPYEGLPFVSQGRLQRFLGAGEEEESLGEAASSDEDGPEVQSTRSFLREYFQVQEEAYHVLLDLVGKVSYHLDYWLDWTIPVRRRPLWAHRAARRVCAGYLALLGRAEQTSAPSRAAKQFAQLHAELCRLVAFVKVSSYEILSFEDQLRVAHAKALRQASHSLACQVRSVQGLVAGLALRPARWKSARLNAAVPTVLEPPASESTEELLLVGRGHLEESRLAVGTLARSLSSYMGRAGRLMHLSKSWPLYAAMGLGTSAWAWVTLRDGPTRVALRQHAVGVCRQFWSEWVWDPLGDFFAELFRRLTTDDTLGVQLKELQAEQQMLGRMLNEFATVVKKDPDPKFKVDSGGGVDGLAERYFEWSLQHPVSNVLHGHLIESCMVQSQRMKVLLYASLHSIDAVLTQLKWDFLMAGVMPLMTLCGLGFWLVVSSRRRRLQGERGKMVRALAEVDRFLIRNSQSLPPRRQNSGNLDEQLLFGSPLVVRGSRCSRASASDVWGNGVQLELEKVGACLSHLDALCRLASHVRLEDVDWRTFQRDILALTSPELSVAQKLNIVTMMRGTYNVFYLGPA</sequence>
<keyword evidence="4" id="KW-0496">Mitochondrion</keyword>
<dbReference type="AlphaFoldDB" id="A0A7S4SVP0"/>
<evidence type="ECO:0008006" key="8">
    <source>
        <dbReference type="Google" id="ProtNLM"/>
    </source>
</evidence>
<gene>
    <name evidence="7" type="ORF">AMON00008_LOCUS55778</name>
</gene>
<evidence type="ECO:0000256" key="2">
    <source>
        <dbReference type="ARBA" id="ARBA00022692"/>
    </source>
</evidence>
<evidence type="ECO:0000256" key="1">
    <source>
        <dbReference type="ARBA" id="ARBA00004225"/>
    </source>
</evidence>
<dbReference type="PANTHER" id="PTHR28234:SF1">
    <property type="entry name" value="NUCLEAR CONTROL OF ATPASE PROTEIN 2"/>
    <property type="match status" value="1"/>
</dbReference>
<evidence type="ECO:0000256" key="4">
    <source>
        <dbReference type="ARBA" id="ARBA00023128"/>
    </source>
</evidence>
<feature type="transmembrane region" description="Helical" evidence="6">
    <location>
        <begin position="413"/>
        <end position="433"/>
    </location>
</feature>
<dbReference type="PANTHER" id="PTHR28234">
    <property type="entry name" value="NUCLEAR CONTROL OF ATPASE PROTEIN 2"/>
    <property type="match status" value="1"/>
</dbReference>
<proteinExistence type="predicted"/>
<dbReference type="InterPro" id="IPR013946">
    <property type="entry name" value="NCA2-like"/>
</dbReference>
<accession>A0A7S4SVP0</accession>
<dbReference type="EMBL" id="HBNR01078291">
    <property type="protein sequence ID" value="CAE4654843.1"/>
    <property type="molecule type" value="Transcribed_RNA"/>
</dbReference>